<dbReference type="AlphaFoldDB" id="A0A7G9GYX3"/>
<dbReference type="PIRSF" id="PIRSF038984">
    <property type="entry name" value="FAD_binding_protein"/>
    <property type="match status" value="1"/>
</dbReference>
<dbReference type="RefSeq" id="WP_187423184.1">
    <property type="nucleotide sequence ID" value="NZ_CP060637.1"/>
</dbReference>
<evidence type="ECO:0000313" key="6">
    <source>
        <dbReference type="Proteomes" id="UP000515913"/>
    </source>
</evidence>
<sequence>MKYNIIFLGGGQAGIFGAYEAIEKNPDAKVLIIDKGKMLTQRICPKEKIGTCVNCPTCSIIYGMSGAGAFSDSKFNMDYRVGGDVHTITGKEIVNNTILDVVKVYRKFGFTEEPTGLKYNSVMEEIKKDCIVNGVQLVDTPTMHLGTDGSRKLYTKLIQYLLDKGVEFLTEREVDKLIIENNSVKGVVVTHKGAEEKYYSDYIVAGLGRSGAKKMEELCKTHNINFENGAIDIGVRAEIPDIIMKDINENFYEAKMIYYSRNYRDKMRTFCSNPSGFIAAEKYNDFILANGHAYKDRKSTNTNLALLCTKKFTKPFNQPFEYATAIAKMSAMLTGGKLMVQSYADLKEGRRSTDERLARLNIVPTTEDYVAGDIALACPQRLLDNIMEFIEVLDKITPGFASADLLLYFPEIKFRSTRIEIDKNMETSLKGLYAVGDSSGYGSGLNIAAVMGILAVRDILSK</sequence>
<dbReference type="SUPFAM" id="SSF51905">
    <property type="entry name" value="FAD/NAD(P)-binding domain"/>
    <property type="match status" value="1"/>
</dbReference>
<keyword evidence="1" id="KW-0285">Flavoprotein</keyword>
<feature type="domain" description="FAD-dependent protein C-terminal" evidence="4">
    <location>
        <begin position="263"/>
        <end position="410"/>
    </location>
</feature>
<dbReference type="InterPro" id="IPR036188">
    <property type="entry name" value="FAD/NAD-bd_sf"/>
</dbReference>
<keyword evidence="6" id="KW-1185">Reference proteome</keyword>
<dbReference type="GO" id="GO:0016491">
    <property type="term" value="F:oxidoreductase activity"/>
    <property type="evidence" value="ECO:0007669"/>
    <property type="project" value="UniProtKB-KW"/>
</dbReference>
<dbReference type="KEGG" id="fho:H9Q81_04020"/>
<dbReference type="Proteomes" id="UP000515913">
    <property type="component" value="Chromosome"/>
</dbReference>
<dbReference type="EMBL" id="CP060637">
    <property type="protein sequence ID" value="QNM16005.1"/>
    <property type="molecule type" value="Genomic_DNA"/>
</dbReference>
<keyword evidence="2" id="KW-0560">Oxidoreductase</keyword>
<feature type="domain" description="FAD-dependent oxidoreductase 2 FAD-binding" evidence="3">
    <location>
        <begin position="151"/>
        <end position="216"/>
    </location>
</feature>
<dbReference type="Pfam" id="PF21688">
    <property type="entry name" value="FAD-depend_C"/>
    <property type="match status" value="1"/>
</dbReference>
<reference evidence="5 6" key="1">
    <citation type="submission" date="2020-08" db="EMBL/GenBank/DDBJ databases">
        <authorList>
            <person name="Liu C."/>
            <person name="Sun Q."/>
        </authorList>
    </citation>
    <scope>NUCLEOTIDE SEQUENCE [LARGE SCALE GENOMIC DNA]</scope>
    <source>
        <strain evidence="5 6">NSJ-57</strain>
    </source>
</reference>
<dbReference type="InterPro" id="IPR049516">
    <property type="entry name" value="FAD-depend_C"/>
</dbReference>
<proteinExistence type="predicted"/>
<dbReference type="InterPro" id="IPR028348">
    <property type="entry name" value="FAD-binding_protein"/>
</dbReference>
<dbReference type="PANTHER" id="PTHR43106">
    <property type="entry name" value="DEHYDROGENASE-RELATED"/>
    <property type="match status" value="1"/>
</dbReference>
<protein>
    <submittedName>
        <fullName evidence="5">FAD-binding protein</fullName>
    </submittedName>
</protein>
<accession>A0A7G9GYX3</accession>
<evidence type="ECO:0000256" key="1">
    <source>
        <dbReference type="ARBA" id="ARBA00022630"/>
    </source>
</evidence>
<dbReference type="Pfam" id="PF00890">
    <property type="entry name" value="FAD_binding_2"/>
    <property type="match status" value="1"/>
</dbReference>
<name>A0A7G9GYX3_9FUSO</name>
<evidence type="ECO:0000256" key="2">
    <source>
        <dbReference type="ARBA" id="ARBA00023002"/>
    </source>
</evidence>
<dbReference type="PRINTS" id="PR00368">
    <property type="entry name" value="FADPNR"/>
</dbReference>
<dbReference type="InterPro" id="IPR003953">
    <property type="entry name" value="FAD-dep_OxRdtase_2_FAD-bd"/>
</dbReference>
<dbReference type="Gene3D" id="3.50.50.60">
    <property type="entry name" value="FAD/NAD(P)-binding domain"/>
    <property type="match status" value="2"/>
</dbReference>
<evidence type="ECO:0000259" key="4">
    <source>
        <dbReference type="Pfam" id="PF21688"/>
    </source>
</evidence>
<organism evidence="5 6">
    <name type="scientific">Fusobacterium hominis</name>
    <dbReference type="NCBI Taxonomy" id="2764326"/>
    <lineage>
        <taxon>Bacteria</taxon>
        <taxon>Fusobacteriati</taxon>
        <taxon>Fusobacteriota</taxon>
        <taxon>Fusobacteriia</taxon>
        <taxon>Fusobacteriales</taxon>
        <taxon>Fusobacteriaceae</taxon>
        <taxon>Fusobacterium</taxon>
    </lineage>
</organism>
<gene>
    <name evidence="5" type="ORF">H9Q81_04020</name>
</gene>
<dbReference type="PANTHER" id="PTHR43106:SF1">
    <property type="entry name" value="DEHYDROGENASE-RELATED"/>
    <property type="match status" value="1"/>
</dbReference>
<evidence type="ECO:0000259" key="3">
    <source>
        <dbReference type="Pfam" id="PF00890"/>
    </source>
</evidence>
<evidence type="ECO:0000313" key="5">
    <source>
        <dbReference type="EMBL" id="QNM16005.1"/>
    </source>
</evidence>